<feature type="region of interest" description="Disordered" evidence="1">
    <location>
        <begin position="35"/>
        <end position="82"/>
    </location>
</feature>
<evidence type="ECO:0000313" key="3">
    <source>
        <dbReference type="Proteomes" id="UP000472372"/>
    </source>
</evidence>
<name>A0A6S6W536_9PLEO</name>
<feature type="region of interest" description="Disordered" evidence="1">
    <location>
        <begin position="572"/>
        <end position="598"/>
    </location>
</feature>
<sequence length="598" mass="65441">MRVPQPIATQHSPAKGSAIYFDEIFSNAGIMNLTSSSTPAGPSVKRPSRKAKLPKDITERAKAPAMDSASGFTHSDDDSVSSLPSLIPGEPPSCKFTPISYKSVFAKGGILNDKMERVDKAIHIAGLEDPVRDFDFLQDFDNPLDRYLAFYNSLCEEEYDRHRRGDTKGACDSSKSNEKPGSCKEHDGASIKKGTFSTKKKWSTVKLDPSVTVDLPVTHAEESATTAPSTNTNVPPKSKLTPFDGNGVVISGLPDHVLATADHVPLDTDSNSYSRRQYPTRTMQELCEMSEPVPFDEFRRRASAFQFLGDRDENEGTWDGYDRPMCVGGWNGCGVGLNCTCMDAGVTTKHDFTGGDPKPAHSNMDPQTFCGTDYGLTKFQESRKIDCFLKFINDGLTWKEASLFLRMCGANVRVAVIMYHNFSGLESVRRVLTACSSLPVDEEGVEGSKLRDYVSIENQFATSPAKDNLETIPGFETVSSTSTIDDSRPGAFKSQEPTFPASSAYTVTYWATVNSGDKSVLIPIDSDNVTGTEKSIIESNTGMKKVWKWVHEKGLTGKVDLQDAFDLAQGMQGGEEPVQVPDNDDRSYVKDKSEVGSK</sequence>
<evidence type="ECO:0000313" key="2">
    <source>
        <dbReference type="EMBL" id="CAE7185694.1"/>
    </source>
</evidence>
<feature type="compositionally biased region" description="Basic and acidic residues" evidence="1">
    <location>
        <begin position="53"/>
        <end position="62"/>
    </location>
</feature>
<dbReference type="Proteomes" id="UP000472372">
    <property type="component" value="Chromosome 6"/>
</dbReference>
<proteinExistence type="predicted"/>
<feature type="compositionally biased region" description="Basic and acidic residues" evidence="1">
    <location>
        <begin position="583"/>
        <end position="598"/>
    </location>
</feature>
<organism evidence="2 3">
    <name type="scientific">Pyrenophora teres f. teres</name>
    <dbReference type="NCBI Taxonomy" id="97479"/>
    <lineage>
        <taxon>Eukaryota</taxon>
        <taxon>Fungi</taxon>
        <taxon>Dikarya</taxon>
        <taxon>Ascomycota</taxon>
        <taxon>Pezizomycotina</taxon>
        <taxon>Dothideomycetes</taxon>
        <taxon>Pleosporomycetidae</taxon>
        <taxon>Pleosporales</taxon>
        <taxon>Pleosporineae</taxon>
        <taxon>Pleosporaceae</taxon>
        <taxon>Pyrenophora</taxon>
    </lineage>
</organism>
<gene>
    <name evidence="2" type="ORF">PTTW11_06846</name>
</gene>
<feature type="region of interest" description="Disordered" evidence="1">
    <location>
        <begin position="162"/>
        <end position="190"/>
    </location>
</feature>
<protein>
    <submittedName>
        <fullName evidence="2">Uncharacterized protein</fullName>
    </submittedName>
</protein>
<evidence type="ECO:0000256" key="1">
    <source>
        <dbReference type="SAM" id="MobiDB-lite"/>
    </source>
</evidence>
<reference evidence="2" key="1">
    <citation type="submission" date="2021-02" db="EMBL/GenBank/DDBJ databases">
        <authorList>
            <person name="Syme A R."/>
            <person name="Syme A R."/>
            <person name="Moolhuijzen P."/>
        </authorList>
    </citation>
    <scope>NUCLEOTIDE SEQUENCE</scope>
    <source>
        <strain evidence="2">W1-1</strain>
    </source>
</reference>
<accession>A0A6S6W536</accession>
<dbReference type="AlphaFoldDB" id="A0A6S6W536"/>
<dbReference type="EMBL" id="HG992982">
    <property type="protein sequence ID" value="CAE7185694.1"/>
    <property type="molecule type" value="Genomic_DNA"/>
</dbReference>